<accession>A0A4Y7PXE8</accession>
<feature type="domain" description="DUF6533" evidence="2">
    <location>
        <begin position="25"/>
        <end position="68"/>
    </location>
</feature>
<dbReference type="EMBL" id="ML170193">
    <property type="protein sequence ID" value="TDL19815.1"/>
    <property type="molecule type" value="Genomic_DNA"/>
</dbReference>
<dbReference type="InterPro" id="IPR045340">
    <property type="entry name" value="DUF6533"/>
</dbReference>
<feature type="transmembrane region" description="Helical" evidence="1">
    <location>
        <begin position="217"/>
        <end position="238"/>
    </location>
</feature>
<keyword evidence="1" id="KW-1133">Transmembrane helix</keyword>
<dbReference type="VEuPathDB" id="FungiDB:BD410DRAFT_397856"/>
<evidence type="ECO:0000259" key="2">
    <source>
        <dbReference type="Pfam" id="PF20151"/>
    </source>
</evidence>
<keyword evidence="4" id="KW-1185">Reference proteome</keyword>
<dbReference type="AlphaFoldDB" id="A0A4Y7PXE8"/>
<reference evidence="3 4" key="1">
    <citation type="submission" date="2018-06" db="EMBL/GenBank/DDBJ databases">
        <title>A transcriptomic atlas of mushroom development highlights an independent origin of complex multicellularity.</title>
        <authorList>
            <consortium name="DOE Joint Genome Institute"/>
            <person name="Krizsan K."/>
            <person name="Almasi E."/>
            <person name="Merenyi Z."/>
            <person name="Sahu N."/>
            <person name="Viragh M."/>
            <person name="Koszo T."/>
            <person name="Mondo S."/>
            <person name="Kiss B."/>
            <person name="Balint B."/>
            <person name="Kues U."/>
            <person name="Barry K."/>
            <person name="Hegedus J.C."/>
            <person name="Henrissat B."/>
            <person name="Johnson J."/>
            <person name="Lipzen A."/>
            <person name="Ohm R."/>
            <person name="Nagy I."/>
            <person name="Pangilinan J."/>
            <person name="Yan J."/>
            <person name="Xiong Y."/>
            <person name="Grigoriev I.V."/>
            <person name="Hibbett D.S."/>
            <person name="Nagy L.G."/>
        </authorList>
    </citation>
    <scope>NUCLEOTIDE SEQUENCE [LARGE SCALE GENOMIC DNA]</scope>
    <source>
        <strain evidence="3 4">SZMC22713</strain>
    </source>
</reference>
<feature type="transmembrane region" description="Helical" evidence="1">
    <location>
        <begin position="124"/>
        <end position="146"/>
    </location>
</feature>
<keyword evidence="1" id="KW-0472">Membrane</keyword>
<dbReference type="Proteomes" id="UP000294933">
    <property type="component" value="Unassembled WGS sequence"/>
</dbReference>
<keyword evidence="1" id="KW-0812">Transmembrane</keyword>
<evidence type="ECO:0000256" key="1">
    <source>
        <dbReference type="SAM" id="Phobius"/>
    </source>
</evidence>
<name>A0A4Y7PXE8_9AGAM</name>
<dbReference type="OrthoDB" id="3354157at2759"/>
<evidence type="ECO:0000313" key="4">
    <source>
        <dbReference type="Proteomes" id="UP000294933"/>
    </source>
</evidence>
<gene>
    <name evidence="3" type="ORF">BD410DRAFT_397856</name>
</gene>
<dbReference type="STRING" id="50990.A0A4Y7PXE8"/>
<proteinExistence type="predicted"/>
<evidence type="ECO:0000313" key="3">
    <source>
        <dbReference type="EMBL" id="TDL19815.1"/>
    </source>
</evidence>
<protein>
    <recommendedName>
        <fullName evidence="2">DUF6533 domain-containing protein</fullName>
    </recommendedName>
</protein>
<dbReference type="Pfam" id="PF20151">
    <property type="entry name" value="DUF6533"/>
    <property type="match status" value="1"/>
</dbReference>
<feature type="transmembrane region" description="Helical" evidence="1">
    <location>
        <begin position="244"/>
        <end position="268"/>
    </location>
</feature>
<organism evidence="3 4">
    <name type="scientific">Rickenella mellea</name>
    <dbReference type="NCBI Taxonomy" id="50990"/>
    <lineage>
        <taxon>Eukaryota</taxon>
        <taxon>Fungi</taxon>
        <taxon>Dikarya</taxon>
        <taxon>Basidiomycota</taxon>
        <taxon>Agaricomycotina</taxon>
        <taxon>Agaricomycetes</taxon>
        <taxon>Hymenochaetales</taxon>
        <taxon>Rickenellaceae</taxon>
        <taxon>Rickenella</taxon>
    </lineage>
</organism>
<feature type="transmembrane region" description="Helical" evidence="1">
    <location>
        <begin position="178"/>
        <end position="196"/>
    </location>
</feature>
<sequence>MSGSFNSEIKELRDVVGDLRTTRALSISAMVVLMYDVILSFPDEVEYVWRAPSSLGKVLYFASRYPIPAMYVVWEMYIVGFGISLPNLRHYALCHNLECVDLHIPPTSCLGLRTIAIWERDRRVVTLVVIGTVAYNVTVLIGEILLTRSYHFKPQPILAPILGCYSGDFGISTTLTKILYACLMAYEGTLFILILSKAIHGGRAGRGKLIVILLRDGAMYYAVIFAFSIANVVLTNFISLTRIMLAGSLAPALLAAQSIGACHIILNLRKYSFRRGRHGTSHLSDIHAPDKQTLVEEFSTTIPEHDNQLCVR</sequence>